<proteinExistence type="predicted"/>
<dbReference type="EMBL" id="CAJOAY010021008">
    <property type="protein sequence ID" value="CAF4344803.1"/>
    <property type="molecule type" value="Genomic_DNA"/>
</dbReference>
<reference evidence="1" key="1">
    <citation type="submission" date="2021-02" db="EMBL/GenBank/DDBJ databases">
        <authorList>
            <person name="Nowell W R."/>
        </authorList>
    </citation>
    <scope>NUCLEOTIDE SEQUENCE</scope>
</reference>
<comment type="caution">
    <text evidence="1">The sequence shown here is derived from an EMBL/GenBank/DDBJ whole genome shotgun (WGS) entry which is preliminary data.</text>
</comment>
<name>A0A820KKC9_9BILA</name>
<sequence>ASKTNVNQVGLSTTVKMKKSKSISKSQIIIDNGGDSDQEEEFDLNISIEESGGLKKFLIKPCIILYKKKMKKQS</sequence>
<dbReference type="AlphaFoldDB" id="A0A820KKC9"/>
<evidence type="ECO:0000313" key="1">
    <source>
        <dbReference type="EMBL" id="CAF4344803.1"/>
    </source>
</evidence>
<feature type="non-terminal residue" evidence="1">
    <location>
        <position position="1"/>
    </location>
</feature>
<evidence type="ECO:0000313" key="2">
    <source>
        <dbReference type="Proteomes" id="UP000663881"/>
    </source>
</evidence>
<gene>
    <name evidence="1" type="ORF">OKA104_LOCUS48483</name>
</gene>
<dbReference type="Proteomes" id="UP000663881">
    <property type="component" value="Unassembled WGS sequence"/>
</dbReference>
<accession>A0A820KKC9</accession>
<organism evidence="1 2">
    <name type="scientific">Adineta steineri</name>
    <dbReference type="NCBI Taxonomy" id="433720"/>
    <lineage>
        <taxon>Eukaryota</taxon>
        <taxon>Metazoa</taxon>
        <taxon>Spiralia</taxon>
        <taxon>Gnathifera</taxon>
        <taxon>Rotifera</taxon>
        <taxon>Eurotatoria</taxon>
        <taxon>Bdelloidea</taxon>
        <taxon>Adinetida</taxon>
        <taxon>Adinetidae</taxon>
        <taxon>Adineta</taxon>
    </lineage>
</organism>
<protein>
    <submittedName>
        <fullName evidence="1">Uncharacterized protein</fullName>
    </submittedName>
</protein>